<dbReference type="EMBL" id="VFLP01000089">
    <property type="protein sequence ID" value="TRX88391.1"/>
    <property type="molecule type" value="Genomic_DNA"/>
</dbReference>
<dbReference type="PANTHER" id="PTHR46300">
    <property type="entry name" value="P450, PUTATIVE (EUROFUNG)-RELATED-RELATED"/>
    <property type="match status" value="1"/>
</dbReference>
<feature type="domain" description="ZN622/Rei1/Reh1 zinc finger C2H2-type" evidence="10">
    <location>
        <begin position="638"/>
        <end position="733"/>
    </location>
</feature>
<dbReference type="InterPro" id="IPR017972">
    <property type="entry name" value="Cyt_P450_CS"/>
</dbReference>
<dbReference type="AlphaFoldDB" id="A0A553HKB5"/>
<feature type="region of interest" description="Disordered" evidence="9">
    <location>
        <begin position="737"/>
        <end position="764"/>
    </location>
</feature>
<dbReference type="GO" id="GO:0005506">
    <property type="term" value="F:iron ion binding"/>
    <property type="evidence" value="ECO:0007669"/>
    <property type="project" value="InterPro"/>
</dbReference>
<evidence type="ECO:0000256" key="1">
    <source>
        <dbReference type="ARBA" id="ARBA00001971"/>
    </source>
</evidence>
<feature type="binding site" description="axial binding residue" evidence="8">
    <location>
        <position position="418"/>
    </location>
    <ligand>
        <name>heme</name>
        <dbReference type="ChEBI" id="CHEBI:30413"/>
    </ligand>
    <ligandPart>
        <name>Fe</name>
        <dbReference type="ChEBI" id="CHEBI:18248"/>
    </ligandPart>
</feature>
<dbReference type="InterPro" id="IPR002401">
    <property type="entry name" value="Cyt_P450_E_grp-I"/>
</dbReference>
<feature type="region of interest" description="Disordered" evidence="9">
    <location>
        <begin position="869"/>
        <end position="891"/>
    </location>
</feature>
<evidence type="ECO:0000256" key="9">
    <source>
        <dbReference type="SAM" id="MobiDB-lite"/>
    </source>
</evidence>
<keyword evidence="3 8" id="KW-0349">Heme</keyword>
<comment type="similarity">
    <text evidence="2">Belongs to the cytochrome P450 family.</text>
</comment>
<protein>
    <recommendedName>
        <fullName evidence="10">ZN622/Rei1/Reh1 zinc finger C2H2-type domain-containing protein</fullName>
    </recommendedName>
</protein>
<dbReference type="GO" id="GO:0004497">
    <property type="term" value="F:monooxygenase activity"/>
    <property type="evidence" value="ECO:0007669"/>
    <property type="project" value="UniProtKB-KW"/>
</dbReference>
<feature type="compositionally biased region" description="Basic and acidic residues" evidence="9">
    <location>
        <begin position="827"/>
        <end position="839"/>
    </location>
</feature>
<dbReference type="PRINTS" id="PR00463">
    <property type="entry name" value="EP450I"/>
</dbReference>
<evidence type="ECO:0000313" key="12">
    <source>
        <dbReference type="Proteomes" id="UP000319160"/>
    </source>
</evidence>
<evidence type="ECO:0000256" key="8">
    <source>
        <dbReference type="PIRSR" id="PIRSR602401-1"/>
    </source>
</evidence>
<evidence type="ECO:0000256" key="3">
    <source>
        <dbReference type="ARBA" id="ARBA00022617"/>
    </source>
</evidence>
<comment type="cofactor">
    <cofactor evidence="1 8">
        <name>heme</name>
        <dbReference type="ChEBI" id="CHEBI:30413"/>
    </cofactor>
</comment>
<sequence length="949" mass="106189">MAILASLIGVLCIGIAILYLLNRSPTSLRDTGRLPLPPGPRGFPLVGNVNDFPSSDTFAAKHWLKHKALYGPISSVTIMGQPVILVNDARLAIELCDKRSSKYSSRPRQVFAGEMMGWANSLGLVPYNNLFRAQRKIVHQIIGTNSAASQFNALEEAEVGHFLLHLLESPENLVDHVKTEVGSVTLRIAYGYTAESHKNDPLIDMSTDVMTKFGRAAVPGTYLVDTFPFLRNLPDWFPGTSFKELARQWERELLDVTEKPFTFVKHQMAQGTNKSSFLSQLLEDINSPEDDYAKKWAAGSLYTAGADTDEIDQVITDQSRLPTIADRERMPYVAALTTEIFRWHPAAPMGLPHTSTEDDTCEGYFIPKGSMLLVNIWHFTHDPDTYKDPMEFRPERFLGKDPEPDPLKFVFGFGRRACPGRILAQNTLFLTIAQTLAGFNITKKGKSNPALNFGPGVVSRVAPFECVIKPRSPHHEKLIRSIESIYPWEESDSKVLESMHPQLSKEMDHAALLRSLMDDDFKNNINLSDLQREAVKGQNRSVASEGWVFLGSKSRGIQGYLPTCIAPFDFESAADLSSTQSLLNSSMIVTTTTTTETIPLPTLLMSLPSAPEINSTPSSFKESIDSQNAVMEPFRPGQCLFCPNSSPSFDDSVVHMQKSHGLFVPHQQYLVVDLESLFRYLHLVVFGYRECVHCGTERATVQAVQQHMASKGHCRFDILEQDSEFAEFYDFSQPEIDAESEVENDVEGHGDERNQEEAAIAPDQKTLLADEDSIRLPSGKIISRQSGPSSTQLRRRIWTSASQLNHHVIEAGTEEGPSKDGYNADIPDTRSLSKREKRDKATVTYQLAKMSASDRSSLIHLTPSQQRSILATQHRQTEKVQKEERRRQSRIDRKGNKNLYAYWHTETPVYQCVSAAFWSVSSMSMAYLLIAINSGWKTLNDSKAMKEGA</sequence>
<dbReference type="SUPFAM" id="SSF48264">
    <property type="entry name" value="Cytochrome P450"/>
    <property type="match status" value="1"/>
</dbReference>
<organism evidence="11 12">
    <name type="scientific">Xylaria flabelliformis</name>
    <dbReference type="NCBI Taxonomy" id="2512241"/>
    <lineage>
        <taxon>Eukaryota</taxon>
        <taxon>Fungi</taxon>
        <taxon>Dikarya</taxon>
        <taxon>Ascomycota</taxon>
        <taxon>Pezizomycotina</taxon>
        <taxon>Sordariomycetes</taxon>
        <taxon>Xylariomycetidae</taxon>
        <taxon>Xylariales</taxon>
        <taxon>Xylariaceae</taxon>
        <taxon>Xylaria</taxon>
    </lineage>
</organism>
<feature type="region of interest" description="Disordered" evidence="9">
    <location>
        <begin position="809"/>
        <end position="839"/>
    </location>
</feature>
<evidence type="ECO:0000256" key="5">
    <source>
        <dbReference type="ARBA" id="ARBA00023002"/>
    </source>
</evidence>
<dbReference type="Pfam" id="PF12756">
    <property type="entry name" value="zf-C2H2_2"/>
    <property type="match status" value="1"/>
</dbReference>
<evidence type="ECO:0000256" key="4">
    <source>
        <dbReference type="ARBA" id="ARBA00022723"/>
    </source>
</evidence>
<dbReference type="InterPro" id="IPR001128">
    <property type="entry name" value="Cyt_P450"/>
</dbReference>
<evidence type="ECO:0000256" key="7">
    <source>
        <dbReference type="ARBA" id="ARBA00023033"/>
    </source>
</evidence>
<feature type="compositionally biased region" description="Basic and acidic residues" evidence="9">
    <location>
        <begin position="746"/>
        <end position="756"/>
    </location>
</feature>
<keyword evidence="6 8" id="KW-0408">Iron</keyword>
<evidence type="ECO:0000256" key="6">
    <source>
        <dbReference type="ARBA" id="ARBA00023004"/>
    </source>
</evidence>
<dbReference type="PANTHER" id="PTHR46300:SF7">
    <property type="entry name" value="P450, PUTATIVE (EUROFUNG)-RELATED"/>
    <property type="match status" value="1"/>
</dbReference>
<dbReference type="CDD" id="cd11065">
    <property type="entry name" value="CYP64-like"/>
    <property type="match status" value="1"/>
</dbReference>
<evidence type="ECO:0000256" key="2">
    <source>
        <dbReference type="ARBA" id="ARBA00010617"/>
    </source>
</evidence>
<accession>A0A553HKB5</accession>
<dbReference type="InterPro" id="IPR041661">
    <property type="entry name" value="ZN622/Rei1/Reh1_Znf-C2H2"/>
</dbReference>
<keyword evidence="7" id="KW-0503">Monooxygenase</keyword>
<dbReference type="Proteomes" id="UP000319160">
    <property type="component" value="Unassembled WGS sequence"/>
</dbReference>
<dbReference type="InterPro" id="IPR036396">
    <property type="entry name" value="Cyt_P450_sf"/>
</dbReference>
<dbReference type="GO" id="GO:0020037">
    <property type="term" value="F:heme binding"/>
    <property type="evidence" value="ECO:0007669"/>
    <property type="project" value="InterPro"/>
</dbReference>
<name>A0A553HKB5_9PEZI</name>
<proteinExistence type="inferred from homology"/>
<evidence type="ECO:0000259" key="10">
    <source>
        <dbReference type="Pfam" id="PF12756"/>
    </source>
</evidence>
<dbReference type="PROSITE" id="PS00086">
    <property type="entry name" value="CYTOCHROME_P450"/>
    <property type="match status" value="1"/>
</dbReference>
<evidence type="ECO:0000313" key="11">
    <source>
        <dbReference type="EMBL" id="TRX88391.1"/>
    </source>
</evidence>
<gene>
    <name evidence="11" type="ORF">FHL15_010704</name>
</gene>
<reference evidence="12" key="1">
    <citation type="submission" date="2019-06" db="EMBL/GenBank/DDBJ databases">
        <title>Draft genome sequence of the griseofulvin-producing fungus Xylaria cubensis strain G536.</title>
        <authorList>
            <person name="Mead M.E."/>
            <person name="Raja H.A."/>
            <person name="Steenwyk J.L."/>
            <person name="Knowles S.L."/>
            <person name="Oberlies N.H."/>
            <person name="Rokas A."/>
        </authorList>
    </citation>
    <scope>NUCLEOTIDE SEQUENCE [LARGE SCALE GENOMIC DNA]</scope>
    <source>
        <strain evidence="12">G536</strain>
    </source>
</reference>
<dbReference type="InterPro" id="IPR050364">
    <property type="entry name" value="Cytochrome_P450_fung"/>
</dbReference>
<dbReference type="STRING" id="2512241.A0A553HKB5"/>
<dbReference type="Gene3D" id="1.10.630.10">
    <property type="entry name" value="Cytochrome P450"/>
    <property type="match status" value="2"/>
</dbReference>
<dbReference type="GO" id="GO:0016705">
    <property type="term" value="F:oxidoreductase activity, acting on paired donors, with incorporation or reduction of molecular oxygen"/>
    <property type="evidence" value="ECO:0007669"/>
    <property type="project" value="InterPro"/>
</dbReference>
<keyword evidence="4 8" id="KW-0479">Metal-binding</keyword>
<feature type="compositionally biased region" description="Basic and acidic residues" evidence="9">
    <location>
        <begin position="875"/>
        <end position="891"/>
    </location>
</feature>
<keyword evidence="12" id="KW-1185">Reference proteome</keyword>
<dbReference type="Pfam" id="PF00067">
    <property type="entry name" value="p450"/>
    <property type="match status" value="2"/>
</dbReference>
<comment type="caution">
    <text evidence="11">The sequence shown here is derived from an EMBL/GenBank/DDBJ whole genome shotgun (WGS) entry which is preliminary data.</text>
</comment>
<keyword evidence="5" id="KW-0560">Oxidoreductase</keyword>
<dbReference type="OrthoDB" id="2789670at2759"/>